<dbReference type="GO" id="GO:0008270">
    <property type="term" value="F:zinc ion binding"/>
    <property type="evidence" value="ECO:0007669"/>
    <property type="project" value="InterPro"/>
</dbReference>
<dbReference type="Gene3D" id="3.10.200.10">
    <property type="entry name" value="Alpha carbonic anhydrase"/>
    <property type="match status" value="1"/>
</dbReference>
<feature type="signal peptide" evidence="8">
    <location>
        <begin position="1"/>
        <end position="22"/>
    </location>
</feature>
<sequence>MHFNRFTTILLAACLMPLKTLAVPWGYTGETSPAQWGKISKEYATCQTGINQSPVDIQTTTTSKLGLPALNLQYIDGPTRFRSINHTLQATMSSYPPNFIEIEEKLYYLKHFDFHAPGEHTLNGKIYPLELQLTHENQHGDIAIVAVMFDIGEPNQAIQNLWESFPTMEGNSMPIFSPVDINQLLPDNKTYWLYSGSITTPPCTEGVTWVVLKKPVALSAEQLDKFHYIVGPANNRPPQPLNERTITDSNSGGTEILY</sequence>
<dbReference type="PANTHER" id="PTHR18952:SF265">
    <property type="entry name" value="CARBONIC ANHYDRASE"/>
    <property type="match status" value="1"/>
</dbReference>
<dbReference type="InterPro" id="IPR041891">
    <property type="entry name" value="Alpha_CA_prokaryot-like"/>
</dbReference>
<dbReference type="SMART" id="SM01057">
    <property type="entry name" value="Carb_anhydrase"/>
    <property type="match status" value="1"/>
</dbReference>
<keyword evidence="5" id="KW-0456">Lyase</keyword>
<dbReference type="PANTHER" id="PTHR18952">
    <property type="entry name" value="CARBONIC ANHYDRASE"/>
    <property type="match status" value="1"/>
</dbReference>
<evidence type="ECO:0000256" key="7">
    <source>
        <dbReference type="SAM" id="MobiDB-lite"/>
    </source>
</evidence>
<evidence type="ECO:0000313" key="11">
    <source>
        <dbReference type="Proteomes" id="UP000548504"/>
    </source>
</evidence>
<evidence type="ECO:0000256" key="5">
    <source>
        <dbReference type="ARBA" id="ARBA00023239"/>
    </source>
</evidence>
<evidence type="ECO:0000256" key="4">
    <source>
        <dbReference type="ARBA" id="ARBA00022833"/>
    </source>
</evidence>
<dbReference type="CDD" id="cd03124">
    <property type="entry name" value="alpha_CA_prokaryotic_like"/>
    <property type="match status" value="1"/>
</dbReference>
<dbReference type="Pfam" id="PF00194">
    <property type="entry name" value="Carb_anhydrase"/>
    <property type="match status" value="1"/>
</dbReference>
<evidence type="ECO:0000256" key="6">
    <source>
        <dbReference type="ARBA" id="ARBA00048348"/>
    </source>
</evidence>
<keyword evidence="3" id="KW-0479">Metal-binding</keyword>
<dbReference type="AlphaFoldDB" id="A0A7X1EIR2"/>
<comment type="catalytic activity">
    <reaction evidence="6">
        <text>hydrogencarbonate + H(+) = CO2 + H2O</text>
        <dbReference type="Rhea" id="RHEA:10748"/>
        <dbReference type="ChEBI" id="CHEBI:15377"/>
        <dbReference type="ChEBI" id="CHEBI:15378"/>
        <dbReference type="ChEBI" id="CHEBI:16526"/>
        <dbReference type="ChEBI" id="CHEBI:17544"/>
        <dbReference type="EC" id="4.2.1.1"/>
    </reaction>
</comment>
<comment type="caution">
    <text evidence="10">The sequence shown here is derived from an EMBL/GenBank/DDBJ whole genome shotgun (WGS) entry which is preliminary data.</text>
</comment>
<dbReference type="Proteomes" id="UP000548504">
    <property type="component" value="Unassembled WGS sequence"/>
</dbReference>
<comment type="similarity">
    <text evidence="1">Belongs to the alpha-carbonic anhydrase family.</text>
</comment>
<dbReference type="RefSeq" id="WP_085048621.1">
    <property type="nucleotide sequence ID" value="NZ_CP069770.1"/>
</dbReference>
<evidence type="ECO:0000259" key="9">
    <source>
        <dbReference type="PROSITE" id="PS51144"/>
    </source>
</evidence>
<dbReference type="EC" id="4.2.1.1" evidence="2"/>
<dbReference type="GO" id="GO:0004089">
    <property type="term" value="F:carbonate dehydratase activity"/>
    <property type="evidence" value="ECO:0007669"/>
    <property type="project" value="UniProtKB-EC"/>
</dbReference>
<feature type="domain" description="Alpha-carbonic anhydrase" evidence="9">
    <location>
        <begin position="23"/>
        <end position="250"/>
    </location>
</feature>
<proteinExistence type="inferred from homology"/>
<reference evidence="10 11" key="1">
    <citation type="submission" date="2020-08" db="EMBL/GenBank/DDBJ databases">
        <title>Emergence and comparative genomics analysis of Citrobacter in Fennec fox imported from North Africa to China.</title>
        <authorList>
            <person name="Zheng B."/>
        </authorList>
    </citation>
    <scope>NUCLEOTIDE SEQUENCE [LARGE SCALE GENOMIC DNA]</scope>
    <source>
        <strain evidence="10 11">FF141</strain>
    </source>
</reference>
<dbReference type="InterPro" id="IPR036398">
    <property type="entry name" value="CA_dom_sf"/>
</dbReference>
<gene>
    <name evidence="10" type="ORF">H7I73_10850</name>
</gene>
<protein>
    <recommendedName>
        <fullName evidence="2">carbonic anhydrase</fullName>
        <ecNumber evidence="2">4.2.1.1</ecNumber>
    </recommendedName>
</protein>
<dbReference type="InterPro" id="IPR023561">
    <property type="entry name" value="Carbonic_anhydrase_a-class"/>
</dbReference>
<feature type="chain" id="PRO_5031239193" description="carbonic anhydrase" evidence="8">
    <location>
        <begin position="23"/>
        <end position="258"/>
    </location>
</feature>
<evidence type="ECO:0000256" key="3">
    <source>
        <dbReference type="ARBA" id="ARBA00022723"/>
    </source>
</evidence>
<dbReference type="EMBL" id="JACLAG010000002">
    <property type="protein sequence ID" value="MBC2620135.1"/>
    <property type="molecule type" value="Genomic_DNA"/>
</dbReference>
<organism evidence="10 11">
    <name type="scientific">Citrobacter cronae</name>
    <dbReference type="NCBI Taxonomy" id="1748967"/>
    <lineage>
        <taxon>Bacteria</taxon>
        <taxon>Pseudomonadati</taxon>
        <taxon>Pseudomonadota</taxon>
        <taxon>Gammaproteobacteria</taxon>
        <taxon>Enterobacterales</taxon>
        <taxon>Enterobacteriaceae</taxon>
        <taxon>Citrobacter</taxon>
        <taxon>Citrobacter freundii complex</taxon>
    </lineage>
</organism>
<evidence type="ECO:0000256" key="1">
    <source>
        <dbReference type="ARBA" id="ARBA00010718"/>
    </source>
</evidence>
<evidence type="ECO:0000256" key="2">
    <source>
        <dbReference type="ARBA" id="ARBA00012925"/>
    </source>
</evidence>
<keyword evidence="8" id="KW-0732">Signal</keyword>
<dbReference type="PROSITE" id="PS51144">
    <property type="entry name" value="ALPHA_CA_2"/>
    <property type="match status" value="1"/>
</dbReference>
<name>A0A7X1EIR2_9ENTR</name>
<dbReference type="SUPFAM" id="SSF51069">
    <property type="entry name" value="Carbonic anhydrase"/>
    <property type="match status" value="1"/>
</dbReference>
<feature type="region of interest" description="Disordered" evidence="7">
    <location>
        <begin position="234"/>
        <end position="258"/>
    </location>
</feature>
<feature type="compositionally biased region" description="Polar residues" evidence="7">
    <location>
        <begin position="242"/>
        <end position="258"/>
    </location>
</feature>
<keyword evidence="4" id="KW-0862">Zinc</keyword>
<evidence type="ECO:0000256" key="8">
    <source>
        <dbReference type="SAM" id="SignalP"/>
    </source>
</evidence>
<evidence type="ECO:0000313" key="10">
    <source>
        <dbReference type="EMBL" id="MBC2620135.1"/>
    </source>
</evidence>
<dbReference type="InterPro" id="IPR001148">
    <property type="entry name" value="CA_dom"/>
</dbReference>
<accession>A0A7X1EIR2</accession>